<dbReference type="RefSeq" id="WP_319843971.1">
    <property type="nucleotide sequence ID" value="NZ_JAXAFJ010000003.1"/>
</dbReference>
<dbReference type="SUPFAM" id="SSF51621">
    <property type="entry name" value="Phosphoenolpyruvate/pyruvate domain"/>
    <property type="match status" value="1"/>
</dbReference>
<comment type="catalytic activity">
    <reaction evidence="3">
        <text>D-glyceraldehyde + pyruvate = 2-dehydro-3-deoxy-L-galactonate</text>
        <dbReference type="Rhea" id="RHEA:80055"/>
        <dbReference type="ChEBI" id="CHEBI:15361"/>
        <dbReference type="ChEBI" id="CHEBI:17378"/>
        <dbReference type="ChEBI" id="CHEBI:75545"/>
    </reaction>
</comment>
<gene>
    <name evidence="5" type="ORF">SCD90_07205</name>
</gene>
<name>A0ABU4RSV0_9HYPH</name>
<feature type="domain" description="HpcH/HpaI aldolase/citrate lyase" evidence="4">
    <location>
        <begin position="18"/>
        <end position="241"/>
    </location>
</feature>
<dbReference type="PANTHER" id="PTHR30502:SF4">
    <property type="entry name" value="5-KETO-4-DEOXY-D-GLUCARATE ALDOLASE"/>
    <property type="match status" value="1"/>
</dbReference>
<dbReference type="Proteomes" id="UP001274321">
    <property type="component" value="Unassembled WGS sequence"/>
</dbReference>
<evidence type="ECO:0000259" key="4">
    <source>
        <dbReference type="Pfam" id="PF03328"/>
    </source>
</evidence>
<reference evidence="5 6" key="1">
    <citation type="submission" date="2023-11" db="EMBL/GenBank/DDBJ databases">
        <authorList>
            <person name="Bao R."/>
        </authorList>
    </citation>
    <scope>NUCLEOTIDE SEQUENCE [LARGE SCALE GENOMIC DNA]</scope>
    <source>
        <strain evidence="5 6">PJ23</strain>
    </source>
</reference>
<dbReference type="InterPro" id="IPR040442">
    <property type="entry name" value="Pyrv_kinase-like_dom_sf"/>
</dbReference>
<keyword evidence="6" id="KW-1185">Reference proteome</keyword>
<accession>A0ABU4RSV0</accession>
<sequence length="255" mass="27450">MDLPINHFKRAIMAGEQQIGLWSSLASNVTTEVLAGAGFDWLLIDAEHAPNDVRSVLGQLQAMMEYRTQPIVRVPMNDKIEIKRYIDIGVQSFLIPMVETADEARAAVEATRFAPDGMRGFAGVSRASRFGRIADYHRRAHEEICILVQVESELGIENIEAIAAVPGVDGVFIGPGDLSAAMGHLGNQGHADVVDLIEKAIRRIVAAGNRPGILTGDETLARKYMAAGCLFTAVGLDTGILARGAEALARKYKGA</sequence>
<dbReference type="InterPro" id="IPR005000">
    <property type="entry name" value="Aldolase/citrate-lyase_domain"/>
</dbReference>
<comment type="caution">
    <text evidence="5">The sequence shown here is derived from an EMBL/GenBank/DDBJ whole genome shotgun (WGS) entry which is preliminary data.</text>
</comment>
<keyword evidence="1" id="KW-0479">Metal-binding</keyword>
<dbReference type="PANTHER" id="PTHR30502">
    <property type="entry name" value="2-KETO-3-DEOXY-L-RHAMNONATE ALDOLASE"/>
    <property type="match status" value="1"/>
</dbReference>
<evidence type="ECO:0000256" key="1">
    <source>
        <dbReference type="ARBA" id="ARBA00022723"/>
    </source>
</evidence>
<dbReference type="Gene3D" id="3.20.20.60">
    <property type="entry name" value="Phosphoenolpyruvate-binding domains"/>
    <property type="match status" value="1"/>
</dbReference>
<evidence type="ECO:0000256" key="2">
    <source>
        <dbReference type="ARBA" id="ARBA00023239"/>
    </source>
</evidence>
<dbReference type="InterPro" id="IPR050251">
    <property type="entry name" value="HpcH-HpaI_aldolase"/>
</dbReference>
<dbReference type="EMBL" id="JAXAFJ010000003">
    <property type="protein sequence ID" value="MDX6805846.1"/>
    <property type="molecule type" value="Genomic_DNA"/>
</dbReference>
<dbReference type="InterPro" id="IPR015813">
    <property type="entry name" value="Pyrv/PenolPyrv_kinase-like_dom"/>
</dbReference>
<evidence type="ECO:0000313" key="5">
    <source>
        <dbReference type="EMBL" id="MDX6805846.1"/>
    </source>
</evidence>
<evidence type="ECO:0000256" key="3">
    <source>
        <dbReference type="ARBA" id="ARBA00045074"/>
    </source>
</evidence>
<proteinExistence type="predicted"/>
<dbReference type="Pfam" id="PF03328">
    <property type="entry name" value="HpcH_HpaI"/>
    <property type="match status" value="1"/>
</dbReference>
<evidence type="ECO:0000313" key="6">
    <source>
        <dbReference type="Proteomes" id="UP001274321"/>
    </source>
</evidence>
<keyword evidence="2 5" id="KW-0456">Lyase</keyword>
<organism evidence="5 6">
    <name type="scientific">Terrihabitans rhizophilus</name>
    <dbReference type="NCBI Taxonomy" id="3092662"/>
    <lineage>
        <taxon>Bacteria</taxon>
        <taxon>Pseudomonadati</taxon>
        <taxon>Pseudomonadota</taxon>
        <taxon>Alphaproteobacteria</taxon>
        <taxon>Hyphomicrobiales</taxon>
        <taxon>Terrihabitans</taxon>
    </lineage>
</organism>
<dbReference type="GO" id="GO:0016829">
    <property type="term" value="F:lyase activity"/>
    <property type="evidence" value="ECO:0007669"/>
    <property type="project" value="UniProtKB-KW"/>
</dbReference>
<protein>
    <submittedName>
        <fullName evidence="5">Aldolase/citrate lyase family protein</fullName>
    </submittedName>
</protein>